<dbReference type="PIRSF" id="PIRSF033563">
    <property type="entry name" value="UCP033563"/>
    <property type="match status" value="1"/>
</dbReference>
<dbReference type="PANTHER" id="PTHR36454:SF1">
    <property type="entry name" value="DUF1015 DOMAIN-CONTAINING PROTEIN"/>
    <property type="match status" value="1"/>
</dbReference>
<dbReference type="EMBL" id="BDGJ01000101">
    <property type="protein sequence ID" value="GAW92860.1"/>
    <property type="molecule type" value="Genomic_DNA"/>
</dbReference>
<proteinExistence type="predicted"/>
<comment type="caution">
    <text evidence="1">The sequence shown here is derived from an EMBL/GenBank/DDBJ whole genome shotgun (WGS) entry which is preliminary data.</text>
</comment>
<name>A0A1Z5HU98_9FIRM</name>
<dbReference type="Pfam" id="PF06245">
    <property type="entry name" value="DUF1015"/>
    <property type="match status" value="1"/>
</dbReference>
<evidence type="ECO:0000313" key="1">
    <source>
        <dbReference type="EMBL" id="GAW92860.1"/>
    </source>
</evidence>
<dbReference type="Proteomes" id="UP000197032">
    <property type="component" value="Unassembled WGS sequence"/>
</dbReference>
<gene>
    <name evidence="1" type="ORF">KKC1_20080</name>
</gene>
<sequence>MAVITPIRGIRYSPVKIENMADVVTPPYDVISLEDQEEFYQRHPHNIIRLELGKTFPDDSPANNRYTRAARLFRQWLDDQILIQDEKPSIYIYQQQFQYRGLPTVRTGFICGLQLVDYAAGIVLPHEETIAKHKEDRLQLLRYCHANFSPIFGFYVDKTRFIDHQLQEVITSRDPEVEFTDDFGIVNRLWVVQTEETLQEITQAMRPHKIFIADGHHRYETALHFSREMKAKGLPGYDFVMINLVNLYDEGLVIYPTHRLVKNLPDFNWQSLENGLRENFVIKKVELDLHKENDRITFINLLERQANEKYVFGLYLNRTTYLLTLRPHVDVETLGPSEKSTAWKRLPVTVLHTLILEKLLGISKEQRESHTNLTYTRDEAQAVAAVDDGSHQMAFFLTAPHLEDVVQVADAGDKMPQKSTYFYPKLTTGLVINPLGPEIKPET</sequence>
<dbReference type="OrthoDB" id="9781616at2"/>
<dbReference type="RefSeq" id="WP_088554122.1">
    <property type="nucleotide sequence ID" value="NZ_BDGJ01000101.1"/>
</dbReference>
<dbReference type="AlphaFoldDB" id="A0A1Z5HU98"/>
<evidence type="ECO:0008006" key="3">
    <source>
        <dbReference type="Google" id="ProtNLM"/>
    </source>
</evidence>
<dbReference type="InterPro" id="IPR008323">
    <property type="entry name" value="UCP033563"/>
</dbReference>
<reference evidence="2" key="1">
    <citation type="journal article" date="2017" name="Appl. Environ. Microbiol.">
        <title>Genomic analysis of Calderihabitans maritimus KKC1, a thermophilic hydrogenogenic carboxydotrophic bacterium isolated from marine sediment.</title>
        <authorList>
            <person name="Omae K."/>
            <person name="Yoneda Y."/>
            <person name="Fukuyama Y."/>
            <person name="Yoshida T."/>
            <person name="Sako Y."/>
        </authorList>
    </citation>
    <scope>NUCLEOTIDE SEQUENCE [LARGE SCALE GENOMIC DNA]</scope>
    <source>
        <strain evidence="2">KKC1</strain>
    </source>
</reference>
<accession>A0A1Z5HU98</accession>
<dbReference type="PANTHER" id="PTHR36454">
    <property type="entry name" value="LMO2823 PROTEIN"/>
    <property type="match status" value="1"/>
</dbReference>
<protein>
    <recommendedName>
        <fullName evidence="3">DUF1015 domain-containing protein</fullName>
    </recommendedName>
</protein>
<organism evidence="1 2">
    <name type="scientific">Calderihabitans maritimus</name>
    <dbReference type="NCBI Taxonomy" id="1246530"/>
    <lineage>
        <taxon>Bacteria</taxon>
        <taxon>Bacillati</taxon>
        <taxon>Bacillota</taxon>
        <taxon>Clostridia</taxon>
        <taxon>Neomoorellales</taxon>
        <taxon>Calderihabitantaceae</taxon>
        <taxon>Calderihabitans</taxon>
    </lineage>
</organism>
<evidence type="ECO:0000313" key="2">
    <source>
        <dbReference type="Proteomes" id="UP000197032"/>
    </source>
</evidence>
<keyword evidence="2" id="KW-1185">Reference proteome</keyword>